<evidence type="ECO:0000313" key="2">
    <source>
        <dbReference type="Proteomes" id="UP000823521"/>
    </source>
</evidence>
<keyword evidence="2" id="KW-1185">Reference proteome</keyword>
<evidence type="ECO:0000313" key="1">
    <source>
        <dbReference type="EMBL" id="MBO4208589.1"/>
    </source>
</evidence>
<dbReference type="Pfam" id="PF04237">
    <property type="entry name" value="YjbR"/>
    <property type="match status" value="1"/>
</dbReference>
<organism evidence="1 2">
    <name type="scientific">Micromonospora echinofusca</name>
    <dbReference type="NCBI Taxonomy" id="47858"/>
    <lineage>
        <taxon>Bacteria</taxon>
        <taxon>Bacillati</taxon>
        <taxon>Actinomycetota</taxon>
        <taxon>Actinomycetes</taxon>
        <taxon>Micromonosporales</taxon>
        <taxon>Micromonosporaceae</taxon>
        <taxon>Micromonospora</taxon>
    </lineage>
</organism>
<dbReference type="RefSeq" id="WP_208815576.1">
    <property type="nucleotide sequence ID" value="NZ_WVUH01000209.1"/>
</dbReference>
<dbReference type="EMBL" id="WVUH01000209">
    <property type="protein sequence ID" value="MBO4208589.1"/>
    <property type="molecule type" value="Genomic_DNA"/>
</dbReference>
<sequence>MADADDVRRLALALPQVTEIDSDGFDFRVGDKGFVWSYPERNPGRPRVIRTDIAVLYVGDEAEKQALLLGEPGTFFTTPAYDGLPLVLLRLAEVDVARLTELVTDAWRMRAPEALVGDLDPNGVSR</sequence>
<proteinExistence type="predicted"/>
<comment type="caution">
    <text evidence="1">The sequence shown here is derived from an EMBL/GenBank/DDBJ whole genome shotgun (WGS) entry which is preliminary data.</text>
</comment>
<dbReference type="InterPro" id="IPR058532">
    <property type="entry name" value="YjbR/MT2646/Rv2570-like"/>
</dbReference>
<gene>
    <name evidence="1" type="ORF">GSF22_21625</name>
</gene>
<accession>A0ABS3VVP2</accession>
<name>A0ABS3VVP2_MICEH</name>
<dbReference type="Proteomes" id="UP000823521">
    <property type="component" value="Unassembled WGS sequence"/>
</dbReference>
<protein>
    <recommendedName>
        <fullName evidence="3">YjbR protein</fullName>
    </recommendedName>
</protein>
<evidence type="ECO:0008006" key="3">
    <source>
        <dbReference type="Google" id="ProtNLM"/>
    </source>
</evidence>
<reference evidence="1 2" key="1">
    <citation type="submission" date="2019-12" db="EMBL/GenBank/DDBJ databases">
        <title>Whole genome sequencing of endophytic Actinobacterium Micromonospora sp. MPMI6T.</title>
        <authorList>
            <person name="Evv R."/>
            <person name="Podile A.R."/>
        </authorList>
    </citation>
    <scope>NUCLEOTIDE SEQUENCE [LARGE SCALE GENOMIC DNA]</scope>
    <source>
        <strain evidence="1 2">MPMI6</strain>
    </source>
</reference>